<keyword evidence="6 9" id="KW-0067">ATP-binding</keyword>
<dbReference type="PANTHER" id="PTHR43895:SF32">
    <property type="entry name" value="SERINE_THREONINE-PROTEIN KINASE CHK1"/>
    <property type="match status" value="1"/>
</dbReference>
<feature type="domain" description="Protein kinase" evidence="12">
    <location>
        <begin position="392"/>
        <end position="668"/>
    </location>
</feature>
<evidence type="ECO:0000256" key="2">
    <source>
        <dbReference type="ARBA" id="ARBA00022527"/>
    </source>
</evidence>
<dbReference type="InterPro" id="IPR000719">
    <property type="entry name" value="Prot_kinase_dom"/>
</dbReference>
<dbReference type="SMART" id="SM00220">
    <property type="entry name" value="S_TKc"/>
    <property type="match status" value="1"/>
</dbReference>
<feature type="compositionally biased region" description="Polar residues" evidence="10">
    <location>
        <begin position="213"/>
        <end position="222"/>
    </location>
</feature>
<evidence type="ECO:0000256" key="9">
    <source>
        <dbReference type="PROSITE-ProRule" id="PRU10141"/>
    </source>
</evidence>
<dbReference type="GO" id="GO:0005524">
    <property type="term" value="F:ATP binding"/>
    <property type="evidence" value="ECO:0007669"/>
    <property type="project" value="UniProtKB-UniRule"/>
</dbReference>
<keyword evidence="3" id="KW-0808">Transferase</keyword>
<dbReference type="Proteomes" id="UP001234581">
    <property type="component" value="Unassembled WGS sequence"/>
</dbReference>
<dbReference type="FunFam" id="3.30.200.20:FF:000042">
    <property type="entry name" value="Aurora kinase A"/>
    <property type="match status" value="1"/>
</dbReference>
<keyword evidence="11" id="KW-0472">Membrane</keyword>
<dbReference type="EMBL" id="JARTCD010000052">
    <property type="protein sequence ID" value="KAJ8655130.1"/>
    <property type="molecule type" value="Genomic_DNA"/>
</dbReference>
<evidence type="ECO:0000256" key="11">
    <source>
        <dbReference type="SAM" id="Phobius"/>
    </source>
</evidence>
<organism evidence="13 14">
    <name type="scientific">Lichtheimia ornata</name>
    <dbReference type="NCBI Taxonomy" id="688661"/>
    <lineage>
        <taxon>Eukaryota</taxon>
        <taxon>Fungi</taxon>
        <taxon>Fungi incertae sedis</taxon>
        <taxon>Mucoromycota</taxon>
        <taxon>Mucoromycotina</taxon>
        <taxon>Mucoromycetes</taxon>
        <taxon>Mucorales</taxon>
        <taxon>Lichtheimiaceae</taxon>
        <taxon>Lichtheimia</taxon>
    </lineage>
</organism>
<dbReference type="GO" id="GO:0007165">
    <property type="term" value="P:signal transduction"/>
    <property type="evidence" value="ECO:0007669"/>
    <property type="project" value="TreeGrafter"/>
</dbReference>
<feature type="region of interest" description="Disordered" evidence="10">
    <location>
        <begin position="1"/>
        <end position="89"/>
    </location>
</feature>
<comment type="catalytic activity">
    <reaction evidence="8">
        <text>L-seryl-[protein] + ATP = O-phospho-L-seryl-[protein] + ADP + H(+)</text>
        <dbReference type="Rhea" id="RHEA:17989"/>
        <dbReference type="Rhea" id="RHEA-COMP:9863"/>
        <dbReference type="Rhea" id="RHEA-COMP:11604"/>
        <dbReference type="ChEBI" id="CHEBI:15378"/>
        <dbReference type="ChEBI" id="CHEBI:29999"/>
        <dbReference type="ChEBI" id="CHEBI:30616"/>
        <dbReference type="ChEBI" id="CHEBI:83421"/>
        <dbReference type="ChEBI" id="CHEBI:456216"/>
        <dbReference type="EC" id="2.7.11.1"/>
    </reaction>
</comment>
<evidence type="ECO:0000313" key="13">
    <source>
        <dbReference type="EMBL" id="KAJ8655130.1"/>
    </source>
</evidence>
<feature type="binding site" evidence="9">
    <location>
        <position position="421"/>
    </location>
    <ligand>
        <name>ATP</name>
        <dbReference type="ChEBI" id="CHEBI:30616"/>
    </ligand>
</feature>
<evidence type="ECO:0000313" key="14">
    <source>
        <dbReference type="Proteomes" id="UP001234581"/>
    </source>
</evidence>
<dbReference type="InterPro" id="IPR008271">
    <property type="entry name" value="Ser/Thr_kinase_AS"/>
</dbReference>
<dbReference type="Gene3D" id="1.10.510.10">
    <property type="entry name" value="Transferase(Phosphotransferase) domain 1"/>
    <property type="match status" value="1"/>
</dbReference>
<feature type="compositionally biased region" description="Low complexity" evidence="10">
    <location>
        <begin position="66"/>
        <end position="78"/>
    </location>
</feature>
<evidence type="ECO:0000256" key="3">
    <source>
        <dbReference type="ARBA" id="ARBA00022679"/>
    </source>
</evidence>
<dbReference type="SUPFAM" id="SSF56112">
    <property type="entry name" value="Protein kinase-like (PK-like)"/>
    <property type="match status" value="1"/>
</dbReference>
<dbReference type="GeneID" id="83216572"/>
<feature type="compositionally biased region" description="Polar residues" evidence="10">
    <location>
        <begin position="1"/>
        <end position="14"/>
    </location>
</feature>
<sequence>MSTNSSTLHQQQRSHAVDLNVSDSPLKSTVSKESTNNGAKPARGHKRQQASIGLGIITTNLDMKDQSSSQQQQQQQQQEGSKNHDEQVVTNDRTKTDAFFSTSTLSVPRPPPPLASSISASSPRRSSDSAHGPISAPITMNDNEVLLDGDDDMGSSRRMTFANRLRHLVAANKMAPPAPSPIPNNYRQHASTSSPSASTTTTTSTSDKAASSGLQPTGHRSYSSSSSSDDDDDEIMPLPSPAPGSASMHSRQHRLFPKHPIVSPPQLSPVTPTSEDDKPPEHASDNTATTTTNITNTTTTIAPLPPQSSSSLEPPSQSIPVIVTSPSWTPGRPKNKLPSLSEEPMLGDLDDVVSTTNHKLVPPTMNREYKFPSPSPMQYTEEDIVGKQIGDYKIRRLIGVGAFSKVYLATRINDGVEFAIKMINKDRIATDARIRSSIEREVGVLKFIDHPSIVHLEATMETEQHLCIVMEYAQGGELFDFVQKMHQSRKPVDEELIRRIFTELLHVVLWLHEHNIVHRDLKLENILIHMDKDGHPRLKVTDFGLARVIDPTAPILTTRCGSEEYAAPEIVQSMGYDGRRTDTWAMGIILYALLVGYLPFMYNPARGEKVSHLYYRIVSAEYRWPSADWQQHPERTISTEARQVVERILKRQPDKRINLADIETLPWFTKPITSDSHASS</sequence>
<feature type="compositionally biased region" description="Polar residues" evidence="10">
    <location>
        <begin position="21"/>
        <end position="38"/>
    </location>
</feature>
<reference evidence="13 14" key="1">
    <citation type="submission" date="2023-03" db="EMBL/GenBank/DDBJ databases">
        <title>Genome sequence of Lichtheimia ornata CBS 291.66.</title>
        <authorList>
            <person name="Mohabir J.T."/>
            <person name="Shea T.P."/>
            <person name="Kurbessoian T."/>
            <person name="Berby B."/>
            <person name="Fontaine J."/>
            <person name="Livny J."/>
            <person name="Gnirke A."/>
            <person name="Stajich J.E."/>
            <person name="Cuomo C.A."/>
        </authorList>
    </citation>
    <scope>NUCLEOTIDE SEQUENCE [LARGE SCALE GENOMIC DNA]</scope>
    <source>
        <strain evidence="13">CBS 291.66</strain>
    </source>
</reference>
<accession>A0AAD7XUN5</accession>
<evidence type="ECO:0000256" key="7">
    <source>
        <dbReference type="ARBA" id="ARBA00047899"/>
    </source>
</evidence>
<keyword evidence="14" id="KW-1185">Reference proteome</keyword>
<dbReference type="GO" id="GO:0004674">
    <property type="term" value="F:protein serine/threonine kinase activity"/>
    <property type="evidence" value="ECO:0007669"/>
    <property type="project" value="UniProtKB-KW"/>
</dbReference>
<dbReference type="PROSITE" id="PS50011">
    <property type="entry name" value="PROTEIN_KINASE_DOM"/>
    <property type="match status" value="1"/>
</dbReference>
<dbReference type="PANTHER" id="PTHR43895">
    <property type="entry name" value="CALCIUM/CALMODULIN-DEPENDENT PROTEIN KINASE KINASE-RELATED"/>
    <property type="match status" value="1"/>
</dbReference>
<dbReference type="InterPro" id="IPR011009">
    <property type="entry name" value="Kinase-like_dom_sf"/>
</dbReference>
<keyword evidence="5" id="KW-0418">Kinase</keyword>
<evidence type="ECO:0000259" key="12">
    <source>
        <dbReference type="PROSITE" id="PS50011"/>
    </source>
</evidence>
<dbReference type="EC" id="2.7.11.1" evidence="1"/>
<feature type="region of interest" description="Disordered" evidence="10">
    <location>
        <begin position="101"/>
        <end position="151"/>
    </location>
</feature>
<dbReference type="PROSITE" id="PS00108">
    <property type="entry name" value="PROTEIN_KINASE_ST"/>
    <property type="match status" value="1"/>
</dbReference>
<feature type="transmembrane region" description="Helical" evidence="11">
    <location>
        <begin position="584"/>
        <end position="602"/>
    </location>
</feature>
<evidence type="ECO:0000256" key="6">
    <source>
        <dbReference type="ARBA" id="ARBA00022840"/>
    </source>
</evidence>
<dbReference type="Pfam" id="PF00069">
    <property type="entry name" value="Pkinase"/>
    <property type="match status" value="1"/>
</dbReference>
<protein>
    <recommendedName>
        <fullName evidence="1">non-specific serine/threonine protein kinase</fullName>
        <ecNumber evidence="1">2.7.11.1</ecNumber>
    </recommendedName>
</protein>
<keyword evidence="11" id="KW-1133">Transmembrane helix</keyword>
<dbReference type="FunFam" id="1.10.510.10:FF:000571">
    <property type="entry name" value="Maternal embryonic leucine zipper kinase"/>
    <property type="match status" value="1"/>
</dbReference>
<feature type="region of interest" description="Disordered" evidence="10">
    <location>
        <begin position="174"/>
        <end position="345"/>
    </location>
</feature>
<evidence type="ECO:0000256" key="8">
    <source>
        <dbReference type="ARBA" id="ARBA00048679"/>
    </source>
</evidence>
<dbReference type="InterPro" id="IPR017441">
    <property type="entry name" value="Protein_kinase_ATP_BS"/>
</dbReference>
<dbReference type="PROSITE" id="PS00107">
    <property type="entry name" value="PROTEIN_KINASE_ATP"/>
    <property type="match status" value="1"/>
</dbReference>
<proteinExistence type="predicted"/>
<keyword evidence="2" id="KW-0723">Serine/threonine-protein kinase</keyword>
<name>A0AAD7XUN5_9FUNG</name>
<feature type="compositionally biased region" description="Low complexity" evidence="10">
    <location>
        <begin position="115"/>
        <end position="124"/>
    </location>
</feature>
<comment type="catalytic activity">
    <reaction evidence="7">
        <text>L-threonyl-[protein] + ATP = O-phospho-L-threonyl-[protein] + ADP + H(+)</text>
        <dbReference type="Rhea" id="RHEA:46608"/>
        <dbReference type="Rhea" id="RHEA-COMP:11060"/>
        <dbReference type="Rhea" id="RHEA-COMP:11605"/>
        <dbReference type="ChEBI" id="CHEBI:15378"/>
        <dbReference type="ChEBI" id="CHEBI:30013"/>
        <dbReference type="ChEBI" id="CHEBI:30616"/>
        <dbReference type="ChEBI" id="CHEBI:61977"/>
        <dbReference type="ChEBI" id="CHEBI:456216"/>
        <dbReference type="EC" id="2.7.11.1"/>
    </reaction>
</comment>
<keyword evidence="4 9" id="KW-0547">Nucleotide-binding</keyword>
<keyword evidence="11" id="KW-0812">Transmembrane</keyword>
<feature type="compositionally biased region" description="Basic and acidic residues" evidence="10">
    <location>
        <begin position="275"/>
        <end position="284"/>
    </location>
</feature>
<feature type="compositionally biased region" description="Low complexity" evidence="10">
    <location>
        <begin position="190"/>
        <end position="212"/>
    </location>
</feature>
<comment type="caution">
    <text evidence="13">The sequence shown here is derived from an EMBL/GenBank/DDBJ whole genome shotgun (WGS) entry which is preliminary data.</text>
</comment>
<evidence type="ECO:0000256" key="5">
    <source>
        <dbReference type="ARBA" id="ARBA00022777"/>
    </source>
</evidence>
<evidence type="ECO:0000256" key="10">
    <source>
        <dbReference type="SAM" id="MobiDB-lite"/>
    </source>
</evidence>
<dbReference type="AlphaFoldDB" id="A0AAD7XUN5"/>
<dbReference type="RefSeq" id="XP_058340043.1">
    <property type="nucleotide sequence ID" value="XM_058489162.1"/>
</dbReference>
<gene>
    <name evidence="13" type="ORF">O0I10_009165</name>
</gene>
<evidence type="ECO:0000256" key="4">
    <source>
        <dbReference type="ARBA" id="ARBA00022741"/>
    </source>
</evidence>
<feature type="compositionally biased region" description="Low complexity" evidence="10">
    <location>
        <begin position="286"/>
        <end position="320"/>
    </location>
</feature>
<evidence type="ECO:0000256" key="1">
    <source>
        <dbReference type="ARBA" id="ARBA00012513"/>
    </source>
</evidence>